<name>A0A644X2C0_9ZZZZ</name>
<organism evidence="1">
    <name type="scientific">bioreactor metagenome</name>
    <dbReference type="NCBI Taxonomy" id="1076179"/>
    <lineage>
        <taxon>unclassified sequences</taxon>
        <taxon>metagenomes</taxon>
        <taxon>ecological metagenomes</taxon>
    </lineage>
</organism>
<protein>
    <submittedName>
        <fullName evidence="1">Uncharacterized protein</fullName>
    </submittedName>
</protein>
<gene>
    <name evidence="1" type="ORF">SDC9_54616</name>
</gene>
<proteinExistence type="predicted"/>
<reference evidence="1" key="1">
    <citation type="submission" date="2019-08" db="EMBL/GenBank/DDBJ databases">
        <authorList>
            <person name="Kucharzyk K."/>
            <person name="Murdoch R.W."/>
            <person name="Higgins S."/>
            <person name="Loffler F."/>
        </authorList>
    </citation>
    <scope>NUCLEOTIDE SEQUENCE</scope>
</reference>
<dbReference type="EMBL" id="VSSQ01001435">
    <property type="protein sequence ID" value="MPM08304.1"/>
    <property type="molecule type" value="Genomic_DNA"/>
</dbReference>
<sequence>MDSVSIPVARPDRTFRLPYILLELLLVTPLTDDIIVAPFTFACGEIYLEAAYKENLLLTLYFFIDI</sequence>
<dbReference type="AlphaFoldDB" id="A0A644X2C0"/>
<accession>A0A644X2C0</accession>
<comment type="caution">
    <text evidence="1">The sequence shown here is derived from an EMBL/GenBank/DDBJ whole genome shotgun (WGS) entry which is preliminary data.</text>
</comment>
<evidence type="ECO:0000313" key="1">
    <source>
        <dbReference type="EMBL" id="MPM08304.1"/>
    </source>
</evidence>